<gene>
    <name evidence="5" type="ORF">ADUPG1_011794</name>
</gene>
<comment type="caution">
    <text evidence="5">The sequence shown here is derived from an EMBL/GenBank/DDBJ whole genome shotgun (WGS) entry which is preliminary data.</text>
</comment>
<dbReference type="InterPro" id="IPR023332">
    <property type="entry name" value="Proteasome_alpha-type"/>
</dbReference>
<sequence length="298" mass="33032">MFLSRSDYDRGVNTFSPEGRILQVEYAIEAIKIGATAIGIQVEDGVVLAVEKRISSKLEETKIDDKIVEIDYHLFCTFSGLSADARTLVDHGRVAAQDHRFLYDEPVPPRSLTQSISDQALLFGEEGAKRRLARPYGVALLIGGYDDKKGFVLFHNDPSGTFCQTCARAIGRGGDTAQQMLTDSLKGRLGRGVATDEEDSEDDDLRGTRFRVPPGPVTLETATKLTVYVLKRVMEEKISKDNISLCILRKKTADEHKDAKVCESTGERVTFMKSDSVIIERFDAEKIQAIIDSLEHGE</sequence>
<keyword evidence="6" id="KW-1185">Reference proteome</keyword>
<comment type="subcellular location">
    <subcellularLocation>
        <location evidence="3">Cytoplasm</location>
    </subcellularLocation>
    <subcellularLocation>
        <location evidence="3">Nucleus</location>
    </subcellularLocation>
</comment>
<dbReference type="InterPro" id="IPR000426">
    <property type="entry name" value="Proteasome_asu_N"/>
</dbReference>
<keyword evidence="3" id="KW-0963">Cytoplasm</keyword>
<evidence type="ECO:0000256" key="1">
    <source>
        <dbReference type="ARBA" id="ARBA00022942"/>
    </source>
</evidence>
<dbReference type="PROSITE" id="PS00388">
    <property type="entry name" value="PROTEASOME_ALPHA_1"/>
    <property type="match status" value="1"/>
</dbReference>
<evidence type="ECO:0000259" key="4">
    <source>
        <dbReference type="PROSITE" id="PS00388"/>
    </source>
</evidence>
<keyword evidence="1 2" id="KW-0647">Proteasome</keyword>
<dbReference type="Pfam" id="PF00227">
    <property type="entry name" value="Proteasome"/>
    <property type="match status" value="1"/>
</dbReference>
<organism evidence="5 6">
    <name type="scientific">Aduncisulcus paluster</name>
    <dbReference type="NCBI Taxonomy" id="2918883"/>
    <lineage>
        <taxon>Eukaryota</taxon>
        <taxon>Metamonada</taxon>
        <taxon>Carpediemonas-like organisms</taxon>
        <taxon>Aduncisulcus</taxon>
    </lineage>
</organism>
<evidence type="ECO:0000313" key="5">
    <source>
        <dbReference type="EMBL" id="GKT20936.1"/>
    </source>
</evidence>
<feature type="domain" description="Proteasome alpha-type subunits" evidence="4">
    <location>
        <begin position="8"/>
        <end position="30"/>
    </location>
</feature>
<evidence type="ECO:0000256" key="2">
    <source>
        <dbReference type="PROSITE-ProRule" id="PRU00808"/>
    </source>
</evidence>
<reference evidence="5" key="1">
    <citation type="submission" date="2022-03" db="EMBL/GenBank/DDBJ databases">
        <title>Draft genome sequence of Aduncisulcus paluster, a free-living microaerophilic Fornicata.</title>
        <authorList>
            <person name="Yuyama I."/>
            <person name="Kume K."/>
            <person name="Tamura T."/>
            <person name="Inagaki Y."/>
            <person name="Hashimoto T."/>
        </authorList>
    </citation>
    <scope>NUCLEOTIDE SEQUENCE</scope>
    <source>
        <strain evidence="5">NY0171</strain>
    </source>
</reference>
<dbReference type="InterPro" id="IPR029055">
    <property type="entry name" value="Ntn_hydrolases_N"/>
</dbReference>
<dbReference type="EMBL" id="BQXS01012276">
    <property type="protein sequence ID" value="GKT20936.1"/>
    <property type="molecule type" value="Genomic_DNA"/>
</dbReference>
<protein>
    <recommendedName>
        <fullName evidence="3">Proteasome subunit alpha type</fullName>
    </recommendedName>
</protein>
<name>A0ABQ5JX62_9EUKA</name>
<dbReference type="Proteomes" id="UP001057375">
    <property type="component" value="Unassembled WGS sequence"/>
</dbReference>
<dbReference type="SMART" id="SM00948">
    <property type="entry name" value="Proteasome_A_N"/>
    <property type="match status" value="1"/>
</dbReference>
<evidence type="ECO:0000313" key="6">
    <source>
        <dbReference type="Proteomes" id="UP001057375"/>
    </source>
</evidence>
<dbReference type="InterPro" id="IPR001353">
    <property type="entry name" value="Proteasome_sua/b"/>
</dbReference>
<dbReference type="PROSITE" id="PS51475">
    <property type="entry name" value="PROTEASOME_ALPHA_2"/>
    <property type="match status" value="1"/>
</dbReference>
<dbReference type="InterPro" id="IPR050115">
    <property type="entry name" value="Proteasome_alpha"/>
</dbReference>
<comment type="similarity">
    <text evidence="2 3">Belongs to the peptidase T1A family.</text>
</comment>
<dbReference type="PANTHER" id="PTHR11599">
    <property type="entry name" value="PROTEASOME SUBUNIT ALPHA/BETA"/>
    <property type="match status" value="1"/>
</dbReference>
<accession>A0ABQ5JX62</accession>
<comment type="subunit">
    <text evidence="3">The 26S proteasome consists of a 20S proteasome core and two 19S regulatory subunits.</text>
</comment>
<proteinExistence type="inferred from homology"/>
<evidence type="ECO:0000256" key="3">
    <source>
        <dbReference type="RuleBase" id="RU000551"/>
    </source>
</evidence>
<dbReference type="Gene3D" id="3.60.20.10">
    <property type="entry name" value="Glutamine Phosphoribosylpyrophosphate, subunit 1, domain 1"/>
    <property type="match status" value="1"/>
</dbReference>
<dbReference type="SUPFAM" id="SSF56235">
    <property type="entry name" value="N-terminal nucleophile aminohydrolases (Ntn hydrolases)"/>
    <property type="match status" value="1"/>
</dbReference>
<keyword evidence="3" id="KW-0539">Nucleus</keyword>
<dbReference type="Pfam" id="PF10584">
    <property type="entry name" value="Proteasome_A_N"/>
    <property type="match status" value="1"/>
</dbReference>